<dbReference type="GO" id="GO:0016226">
    <property type="term" value="P:iron-sulfur cluster assembly"/>
    <property type="evidence" value="ECO:0007669"/>
    <property type="project" value="InterPro"/>
</dbReference>
<dbReference type="GO" id="GO:0016740">
    <property type="term" value="F:transferase activity"/>
    <property type="evidence" value="ECO:0007669"/>
    <property type="project" value="UniProtKB-KW"/>
</dbReference>
<evidence type="ECO:0000256" key="1">
    <source>
        <dbReference type="ARBA" id="ARBA00006420"/>
    </source>
</evidence>
<organism evidence="3 4">
    <name type="scientific">Pontiella desulfatans</name>
    <dbReference type="NCBI Taxonomy" id="2750659"/>
    <lineage>
        <taxon>Bacteria</taxon>
        <taxon>Pseudomonadati</taxon>
        <taxon>Kiritimatiellota</taxon>
        <taxon>Kiritimatiellia</taxon>
        <taxon>Kiritimatiellales</taxon>
        <taxon>Pontiellaceae</taxon>
        <taxon>Pontiella</taxon>
    </lineage>
</organism>
<dbReference type="CDD" id="cd06664">
    <property type="entry name" value="IscU_like"/>
    <property type="match status" value="1"/>
</dbReference>
<feature type="domain" description="NIF system FeS cluster assembly NifU N-terminal" evidence="2">
    <location>
        <begin position="8"/>
        <end position="127"/>
    </location>
</feature>
<dbReference type="GO" id="GO:0005506">
    <property type="term" value="F:iron ion binding"/>
    <property type="evidence" value="ECO:0007669"/>
    <property type="project" value="InterPro"/>
</dbReference>
<dbReference type="Proteomes" id="UP000366872">
    <property type="component" value="Unassembled WGS sequence"/>
</dbReference>
<dbReference type="Pfam" id="PF01592">
    <property type="entry name" value="NifU_N"/>
    <property type="match status" value="1"/>
</dbReference>
<accession>A0A6C2U284</accession>
<sequence length="149" mass="16546">MQNLRELYQEVILDHNKNPRNFRKMEQPDGFAHGNNPLCGDQIDVYLKIRDGVVDDVSFEGAGCAICTSSASMMTIALKGKTEAEAEALFNSFHHALTEDESYPDDVPLGKLEVLTGVKDYPVRVKCATLAWHTFDAALKKLQGEISTE</sequence>
<dbReference type="GO" id="GO:0051536">
    <property type="term" value="F:iron-sulfur cluster binding"/>
    <property type="evidence" value="ECO:0007669"/>
    <property type="project" value="InterPro"/>
</dbReference>
<protein>
    <submittedName>
        <fullName evidence="3">Zinc-dependent sulfurtransferase SufU</fullName>
    </submittedName>
</protein>
<evidence type="ECO:0000313" key="3">
    <source>
        <dbReference type="EMBL" id="VGO13764.1"/>
    </source>
</evidence>
<dbReference type="SUPFAM" id="SSF82649">
    <property type="entry name" value="SufE/NifU"/>
    <property type="match status" value="1"/>
</dbReference>
<name>A0A6C2U284_PONDE</name>
<comment type="similarity">
    <text evidence="1">Belongs to the NifU family.</text>
</comment>
<dbReference type="RefSeq" id="WP_136079307.1">
    <property type="nucleotide sequence ID" value="NZ_CAAHFG010000001.1"/>
</dbReference>
<evidence type="ECO:0000259" key="2">
    <source>
        <dbReference type="Pfam" id="PF01592"/>
    </source>
</evidence>
<reference evidence="3 4" key="1">
    <citation type="submission" date="2019-04" db="EMBL/GenBank/DDBJ databases">
        <authorList>
            <person name="Van Vliet M D."/>
        </authorList>
    </citation>
    <scope>NUCLEOTIDE SEQUENCE [LARGE SCALE GENOMIC DNA]</scope>
    <source>
        <strain evidence="3 4">F1</strain>
    </source>
</reference>
<dbReference type="EMBL" id="CAAHFG010000001">
    <property type="protein sequence ID" value="VGO13764.1"/>
    <property type="molecule type" value="Genomic_DNA"/>
</dbReference>
<dbReference type="InterPro" id="IPR002871">
    <property type="entry name" value="NIF_FeS_clus_asmbl_NifU_N"/>
</dbReference>
<proteinExistence type="inferred from homology"/>
<gene>
    <name evidence="3" type="primary">sufU</name>
    <name evidence="3" type="ORF">PDESU_02321</name>
</gene>
<keyword evidence="4" id="KW-1185">Reference proteome</keyword>
<dbReference type="NCBIfam" id="TIGR01994">
    <property type="entry name" value="SUF_scaf_2"/>
    <property type="match status" value="1"/>
</dbReference>
<dbReference type="PANTHER" id="PTHR10093">
    <property type="entry name" value="IRON-SULFUR CLUSTER ASSEMBLY ENZYME NIFU HOMOLOG"/>
    <property type="match status" value="1"/>
</dbReference>
<evidence type="ECO:0000313" key="4">
    <source>
        <dbReference type="Proteomes" id="UP000366872"/>
    </source>
</evidence>
<keyword evidence="3" id="KW-0808">Transferase</keyword>
<dbReference type="FunFam" id="3.90.1010.10:FF:000002">
    <property type="entry name" value="Iron-sulfur cluster assembly scaffold protein NifU"/>
    <property type="match status" value="1"/>
</dbReference>
<dbReference type="AlphaFoldDB" id="A0A6C2U284"/>
<dbReference type="Gene3D" id="3.90.1010.10">
    <property type="match status" value="1"/>
</dbReference>